<gene>
    <name evidence="2" type="ORF">BZARG_3063</name>
</gene>
<dbReference type="EMBL" id="AFXZ01000027">
    <property type="protein sequence ID" value="EGV43434.1"/>
    <property type="molecule type" value="Genomic_DNA"/>
</dbReference>
<dbReference type="Gene3D" id="1.10.260.40">
    <property type="entry name" value="lambda repressor-like DNA-binding domains"/>
    <property type="match status" value="1"/>
</dbReference>
<comment type="caution">
    <text evidence="2">The sequence shown here is derived from an EMBL/GenBank/DDBJ whole genome shotgun (WGS) entry which is preliminary data.</text>
</comment>
<dbReference type="CDD" id="cd00093">
    <property type="entry name" value="HTH_XRE"/>
    <property type="match status" value="1"/>
</dbReference>
<dbReference type="Proteomes" id="UP000003730">
    <property type="component" value="Unassembled WGS sequence"/>
</dbReference>
<name>G2EDQ1_9FLAO</name>
<dbReference type="OrthoDB" id="7865033at2"/>
<dbReference type="AlphaFoldDB" id="G2EDQ1"/>
<sequence>MNRIKEVLKNKGISQTWLADQMDKSYTTINEYARNKRQPSLEDLYKVAGILHIDPSELLVKTNIKNEQKQV</sequence>
<dbReference type="InterPro" id="IPR010982">
    <property type="entry name" value="Lambda_DNA-bd_dom_sf"/>
</dbReference>
<dbReference type="RefSeq" id="WP_008637229.1">
    <property type="nucleotide sequence ID" value="NZ_AFXZ01000027.1"/>
</dbReference>
<dbReference type="Pfam" id="PF01381">
    <property type="entry name" value="HTH_3"/>
    <property type="match status" value="1"/>
</dbReference>
<organism evidence="2 3">
    <name type="scientific">Bizionia argentinensis JUB59</name>
    <dbReference type="NCBI Taxonomy" id="1046627"/>
    <lineage>
        <taxon>Bacteria</taxon>
        <taxon>Pseudomonadati</taxon>
        <taxon>Bacteroidota</taxon>
        <taxon>Flavobacteriia</taxon>
        <taxon>Flavobacteriales</taxon>
        <taxon>Flavobacteriaceae</taxon>
        <taxon>Bizionia</taxon>
    </lineage>
</organism>
<dbReference type="PATRIC" id="fig|1046627.3.peg.1648"/>
<accession>G2EDQ1</accession>
<feature type="domain" description="HTH cro/C1-type" evidence="1">
    <location>
        <begin position="4"/>
        <end position="58"/>
    </location>
</feature>
<evidence type="ECO:0000259" key="1">
    <source>
        <dbReference type="PROSITE" id="PS50943"/>
    </source>
</evidence>
<evidence type="ECO:0000313" key="3">
    <source>
        <dbReference type="Proteomes" id="UP000003730"/>
    </source>
</evidence>
<dbReference type="SMART" id="SM00530">
    <property type="entry name" value="HTH_XRE"/>
    <property type="match status" value="1"/>
</dbReference>
<reference evidence="2 3" key="1">
    <citation type="journal article" date="2008" name="Int. J. Syst. Evol. Microbiol.">
        <title>Bizionia argentinensis sp. nov., isolated from surface marine water in Antarctica.</title>
        <authorList>
            <person name="Bercovich A."/>
            <person name="Vazquez S.C."/>
            <person name="Yankilevich P."/>
            <person name="Coria S.H."/>
            <person name="Foti M."/>
            <person name="Hernandez E."/>
            <person name="Vidal A."/>
            <person name="Ruberto L."/>
            <person name="Melo C."/>
            <person name="Marenssi S."/>
            <person name="Criscuolo M."/>
            <person name="Memoli M."/>
            <person name="Arguelles M."/>
            <person name="Mac Cormack W.P."/>
        </authorList>
    </citation>
    <scope>NUCLEOTIDE SEQUENCE [LARGE SCALE GENOMIC DNA]</scope>
    <source>
        <strain evidence="2 3">JUB59</strain>
    </source>
</reference>
<dbReference type="PROSITE" id="PS50943">
    <property type="entry name" value="HTH_CROC1"/>
    <property type="match status" value="1"/>
</dbReference>
<evidence type="ECO:0000313" key="2">
    <source>
        <dbReference type="EMBL" id="EGV43434.1"/>
    </source>
</evidence>
<dbReference type="SUPFAM" id="SSF47413">
    <property type="entry name" value="lambda repressor-like DNA-binding domains"/>
    <property type="match status" value="1"/>
</dbReference>
<dbReference type="InterPro" id="IPR001387">
    <property type="entry name" value="Cro/C1-type_HTH"/>
</dbReference>
<protein>
    <submittedName>
        <fullName evidence="2">XRE family transcriptional regulator</fullName>
    </submittedName>
</protein>
<dbReference type="GO" id="GO:0003677">
    <property type="term" value="F:DNA binding"/>
    <property type="evidence" value="ECO:0007669"/>
    <property type="project" value="InterPro"/>
</dbReference>
<proteinExistence type="predicted"/>
<dbReference type="eggNOG" id="COG1476">
    <property type="taxonomic scope" value="Bacteria"/>
</dbReference>
<dbReference type="STRING" id="1046627.BZARG_3063"/>
<keyword evidence="3" id="KW-1185">Reference proteome</keyword>